<keyword evidence="1" id="KW-0560">Oxidoreductase</keyword>
<dbReference type="InterPro" id="IPR023210">
    <property type="entry name" value="NADP_OxRdtase_dom"/>
</dbReference>
<evidence type="ECO:0000313" key="3">
    <source>
        <dbReference type="EMBL" id="CCC71191.1"/>
    </source>
</evidence>
<dbReference type="PANTHER" id="PTHR43625">
    <property type="entry name" value="AFLATOXIN B1 ALDEHYDE REDUCTASE"/>
    <property type="match status" value="1"/>
</dbReference>
<gene>
    <name evidence="3" type="primary">NCAS0G03040</name>
    <name evidence="3" type="ordered locus">NCAS_0G03040</name>
</gene>
<dbReference type="PANTHER" id="PTHR43625:SF78">
    <property type="entry name" value="PYRIDOXAL REDUCTASE-RELATED"/>
    <property type="match status" value="1"/>
</dbReference>
<evidence type="ECO:0000313" key="4">
    <source>
        <dbReference type="Proteomes" id="UP000001640"/>
    </source>
</evidence>
<dbReference type="HOGENOM" id="CLU_023205_2_1_1"/>
<organism evidence="3 4">
    <name type="scientific">Naumovozyma castellii</name>
    <name type="common">Yeast</name>
    <name type="synonym">Saccharomyces castellii</name>
    <dbReference type="NCBI Taxonomy" id="27288"/>
    <lineage>
        <taxon>Eukaryota</taxon>
        <taxon>Fungi</taxon>
        <taxon>Dikarya</taxon>
        <taxon>Ascomycota</taxon>
        <taxon>Saccharomycotina</taxon>
        <taxon>Saccharomycetes</taxon>
        <taxon>Saccharomycetales</taxon>
        <taxon>Saccharomycetaceae</taxon>
        <taxon>Naumovozyma</taxon>
    </lineage>
</organism>
<dbReference type="OMA" id="QLCIGWV"/>
<dbReference type="InParanoid" id="G0VIF6"/>
<dbReference type="RefSeq" id="XP_003677543.1">
    <property type="nucleotide sequence ID" value="XM_003677495.1"/>
</dbReference>
<reference key="2">
    <citation type="submission" date="2011-08" db="EMBL/GenBank/DDBJ databases">
        <title>Genome sequence of Naumovozyma castellii.</title>
        <authorList>
            <person name="Gordon J.L."/>
            <person name="Armisen D."/>
            <person name="Proux-Wera E."/>
            <person name="OhEigeartaigh S.S."/>
            <person name="Byrne K.P."/>
            <person name="Wolfe K.H."/>
        </authorList>
    </citation>
    <scope>NUCLEOTIDE SEQUENCE</scope>
    <source>
        <strain>Type strain:CBS 4309</strain>
    </source>
</reference>
<dbReference type="Proteomes" id="UP000001640">
    <property type="component" value="Chromosome 7"/>
</dbReference>
<reference evidence="3 4" key="1">
    <citation type="journal article" date="2011" name="Proc. Natl. Acad. Sci. U.S.A.">
        <title>Evolutionary erosion of yeast sex chromosomes by mating-type switching accidents.</title>
        <authorList>
            <person name="Gordon J.L."/>
            <person name="Armisen D."/>
            <person name="Proux-Wera E."/>
            <person name="Oheigeartaigh S.S."/>
            <person name="Byrne K.P."/>
            <person name="Wolfe K.H."/>
        </authorList>
    </citation>
    <scope>NUCLEOTIDE SEQUENCE [LARGE SCALE GENOMIC DNA]</scope>
    <source>
        <strain evidence="4">ATCC 76901 / BCRC 22586 / CBS 4309 / NBRC 1992 / NRRL Y-12630</strain>
    </source>
</reference>
<proteinExistence type="predicted"/>
<dbReference type="OrthoDB" id="37537at2759"/>
<evidence type="ECO:0000259" key="2">
    <source>
        <dbReference type="Pfam" id="PF00248"/>
    </source>
</evidence>
<dbReference type="SUPFAM" id="SSF51430">
    <property type="entry name" value="NAD(P)-linked oxidoreductase"/>
    <property type="match status" value="1"/>
</dbReference>
<dbReference type="GO" id="GO:0005737">
    <property type="term" value="C:cytoplasm"/>
    <property type="evidence" value="ECO:0007669"/>
    <property type="project" value="TreeGrafter"/>
</dbReference>
<keyword evidence="4" id="KW-1185">Reference proteome</keyword>
<dbReference type="Pfam" id="PF00248">
    <property type="entry name" value="Aldo_ket_red"/>
    <property type="match status" value="1"/>
</dbReference>
<feature type="domain" description="NADP-dependent oxidoreductase" evidence="2">
    <location>
        <begin position="17"/>
        <end position="330"/>
    </location>
</feature>
<dbReference type="Gene3D" id="3.20.20.100">
    <property type="entry name" value="NADP-dependent oxidoreductase domain"/>
    <property type="match status" value="1"/>
</dbReference>
<dbReference type="eggNOG" id="KOG1575">
    <property type="taxonomic scope" value="Eukaryota"/>
</dbReference>
<sequence>MSKVEQIRKDLAEIGTGYGLMGLTWRDDPVPKEQAFECMLKVIEFSRANNHKAFFNVGEFYGPKFINLTYVKEFFEKYPETRKEVIISCKGAMNVQEYKALLKSDEIRKSVETCTKHLGTFIDIFEPARLDPTACKEGEAVPAETFDTLAALVDEGVIGAFSLSEANAKEITAVHKGWGKYLVCVELELSMFSYEILTDGIAKACNNANVAIICYSPLGKGFLTGAIRKNDDLDDFRKHLKYFNGDDLNKNLSLVKFLEDEILAKRDSSHTVTLAQIALGWVVYWNKQKEYSNTKFIPIPGGTTIDKLVQNFDEKKCTITDDEFAKIEKFLGGFTRSGNRYEFITNPFQT</sequence>
<dbReference type="InterPro" id="IPR050791">
    <property type="entry name" value="Aldo-Keto_reductase"/>
</dbReference>
<dbReference type="InterPro" id="IPR036812">
    <property type="entry name" value="NAD(P)_OxRdtase_dom_sf"/>
</dbReference>
<protein>
    <recommendedName>
        <fullName evidence="2">NADP-dependent oxidoreductase domain-containing protein</fullName>
    </recommendedName>
</protein>
<dbReference type="EMBL" id="HE576758">
    <property type="protein sequence ID" value="CCC71191.1"/>
    <property type="molecule type" value="Genomic_DNA"/>
</dbReference>
<name>G0VIF6_NAUCA</name>
<dbReference type="GO" id="GO:0016491">
    <property type="term" value="F:oxidoreductase activity"/>
    <property type="evidence" value="ECO:0007669"/>
    <property type="project" value="UniProtKB-KW"/>
</dbReference>
<dbReference type="KEGG" id="ncs:NCAS_0G03040"/>
<accession>G0VIF6</accession>
<dbReference type="GeneID" id="96904856"/>
<dbReference type="STRING" id="1064592.G0VIF6"/>
<dbReference type="CDD" id="cd19077">
    <property type="entry name" value="AKR_AKR8A1-2"/>
    <property type="match status" value="1"/>
</dbReference>
<evidence type="ECO:0000256" key="1">
    <source>
        <dbReference type="ARBA" id="ARBA00023002"/>
    </source>
</evidence>
<dbReference type="AlphaFoldDB" id="G0VIF6"/>